<evidence type="ECO:0000313" key="1">
    <source>
        <dbReference type="EMBL" id="KAK9680125.1"/>
    </source>
</evidence>
<comment type="caution">
    <text evidence="1">The sequence shown here is derived from an EMBL/GenBank/DDBJ whole genome shotgun (WGS) entry which is preliminary data.</text>
</comment>
<dbReference type="EMBL" id="JASPKY010000929">
    <property type="protein sequence ID" value="KAK9680125.1"/>
    <property type="molecule type" value="Genomic_DNA"/>
</dbReference>
<name>A0AAW1HU25_POPJA</name>
<proteinExistence type="predicted"/>
<accession>A0AAW1HU25</accession>
<reference evidence="1 2" key="1">
    <citation type="journal article" date="2024" name="BMC Genomics">
        <title>De novo assembly and annotation of Popillia japonica's genome with initial clues to its potential as an invasive pest.</title>
        <authorList>
            <person name="Cucini C."/>
            <person name="Boschi S."/>
            <person name="Funari R."/>
            <person name="Cardaioli E."/>
            <person name="Iannotti N."/>
            <person name="Marturano G."/>
            <person name="Paoli F."/>
            <person name="Bruttini M."/>
            <person name="Carapelli A."/>
            <person name="Frati F."/>
            <person name="Nardi F."/>
        </authorList>
    </citation>
    <scope>NUCLEOTIDE SEQUENCE [LARGE SCALE GENOMIC DNA]</scope>
    <source>
        <strain evidence="1">DMR45628</strain>
    </source>
</reference>
<organism evidence="1 2">
    <name type="scientific">Popillia japonica</name>
    <name type="common">Japanese beetle</name>
    <dbReference type="NCBI Taxonomy" id="7064"/>
    <lineage>
        <taxon>Eukaryota</taxon>
        <taxon>Metazoa</taxon>
        <taxon>Ecdysozoa</taxon>
        <taxon>Arthropoda</taxon>
        <taxon>Hexapoda</taxon>
        <taxon>Insecta</taxon>
        <taxon>Pterygota</taxon>
        <taxon>Neoptera</taxon>
        <taxon>Endopterygota</taxon>
        <taxon>Coleoptera</taxon>
        <taxon>Polyphaga</taxon>
        <taxon>Scarabaeiformia</taxon>
        <taxon>Scarabaeidae</taxon>
        <taxon>Rutelinae</taxon>
        <taxon>Popillia</taxon>
    </lineage>
</organism>
<sequence length="88" mass="9747">MDKSATTEPVLPNILNKVVATVDDKIKGASKQRGNKQNPQWLPQNAGIVGLMVYGFLTGTATRKYINMHRAEDISTKSKYILQTNLSK</sequence>
<dbReference type="AlphaFoldDB" id="A0AAW1HU25"/>
<gene>
    <name evidence="1" type="ORF">QE152_g39336</name>
</gene>
<protein>
    <submittedName>
        <fullName evidence="1">Uncharacterized protein</fullName>
    </submittedName>
</protein>
<evidence type="ECO:0000313" key="2">
    <source>
        <dbReference type="Proteomes" id="UP001458880"/>
    </source>
</evidence>
<dbReference type="Proteomes" id="UP001458880">
    <property type="component" value="Unassembled WGS sequence"/>
</dbReference>
<keyword evidence="2" id="KW-1185">Reference proteome</keyword>